<dbReference type="Gene3D" id="3.40.50.12370">
    <property type="match status" value="1"/>
</dbReference>
<dbReference type="InterPro" id="IPR006015">
    <property type="entry name" value="Universal_stress_UspA"/>
</dbReference>
<dbReference type="Pfam" id="PF00582">
    <property type="entry name" value="Usp"/>
    <property type="match status" value="1"/>
</dbReference>
<protein>
    <submittedName>
        <fullName evidence="3">Universal stress protein</fullName>
    </submittedName>
</protein>
<accession>A0A8J8TD83</accession>
<dbReference type="AlphaFoldDB" id="A0A8J8TD83"/>
<comment type="similarity">
    <text evidence="1">Belongs to the universal stress protein A family.</text>
</comment>
<feature type="domain" description="UspA" evidence="2">
    <location>
        <begin position="136"/>
        <end position="256"/>
    </location>
</feature>
<keyword evidence="4" id="KW-1185">Reference proteome</keyword>
<organism evidence="3 4">
    <name type="scientific">Halonotius terrestris</name>
    <dbReference type="NCBI Taxonomy" id="2487750"/>
    <lineage>
        <taxon>Archaea</taxon>
        <taxon>Methanobacteriati</taxon>
        <taxon>Methanobacteriota</taxon>
        <taxon>Stenosarchaea group</taxon>
        <taxon>Halobacteria</taxon>
        <taxon>Halobacteriales</taxon>
        <taxon>Haloferacaceae</taxon>
        <taxon>Halonotius</taxon>
    </lineage>
</organism>
<reference evidence="3" key="1">
    <citation type="submission" date="2019-02" db="EMBL/GenBank/DDBJ databases">
        <title>Halonotius sp. a new haloarchaeum isolated from saline soil.</title>
        <authorList>
            <person name="Duran-Viseras A."/>
            <person name="Sanchez-Porro C."/>
            <person name="Ventosa A."/>
        </authorList>
    </citation>
    <scope>NUCLEOTIDE SEQUENCE</scope>
    <source>
        <strain evidence="3">F15B</strain>
    </source>
</reference>
<dbReference type="Proteomes" id="UP000705823">
    <property type="component" value="Unassembled WGS sequence"/>
</dbReference>
<dbReference type="RefSeq" id="WP_142979203.1">
    <property type="nucleotide sequence ID" value="NZ_RKLU01000002.1"/>
</dbReference>
<gene>
    <name evidence="3" type="ORF">EGH24_05745</name>
</gene>
<dbReference type="CDD" id="cd00293">
    <property type="entry name" value="USP-like"/>
    <property type="match status" value="1"/>
</dbReference>
<comment type="caution">
    <text evidence="3">The sequence shown here is derived from an EMBL/GenBank/DDBJ whole genome shotgun (WGS) entry which is preliminary data.</text>
</comment>
<proteinExistence type="inferred from homology"/>
<dbReference type="InterPro" id="IPR006016">
    <property type="entry name" value="UspA"/>
</dbReference>
<dbReference type="PANTHER" id="PTHR46268">
    <property type="entry name" value="STRESS RESPONSE PROTEIN NHAX"/>
    <property type="match status" value="1"/>
</dbReference>
<name>A0A8J8TD83_9EURY</name>
<evidence type="ECO:0000259" key="2">
    <source>
        <dbReference type="Pfam" id="PF00582"/>
    </source>
</evidence>
<dbReference type="EMBL" id="RKLU01000002">
    <property type="protein sequence ID" value="TQQ82939.1"/>
    <property type="molecule type" value="Genomic_DNA"/>
</dbReference>
<evidence type="ECO:0000256" key="1">
    <source>
        <dbReference type="ARBA" id="ARBA00008791"/>
    </source>
</evidence>
<dbReference type="SUPFAM" id="SSF52402">
    <property type="entry name" value="Adenine nucleotide alpha hydrolases-like"/>
    <property type="match status" value="1"/>
</dbReference>
<evidence type="ECO:0000313" key="3">
    <source>
        <dbReference type="EMBL" id="TQQ82939.1"/>
    </source>
</evidence>
<sequence>MIAVSDARAAEDTTRSYGPCLLGSISGETARGRGAAVAHALATARNTDLLLTESIDSADELPQSHRTSHSQEATTLNTAMNLEPVVSEQSPSVAVLERQSGPSFLSDLRANTAERLADETDVLTVDGRGQTDTIASILVPIAGGRHSQLAVEAARAIAEANDAALDLFHVIEADGEADRERGEQILATAATAIGDFESVDTWLYEAESAADAIIDQSSYYDLTVMGAPTVGPLERFVFGSTSTNVQQEADSPIVVAHAHSP</sequence>
<evidence type="ECO:0000313" key="4">
    <source>
        <dbReference type="Proteomes" id="UP000705823"/>
    </source>
</evidence>
<dbReference type="PANTHER" id="PTHR46268:SF6">
    <property type="entry name" value="UNIVERSAL STRESS PROTEIN UP12"/>
    <property type="match status" value="1"/>
</dbReference>
<dbReference type="PRINTS" id="PR01438">
    <property type="entry name" value="UNVRSLSTRESS"/>
</dbReference>
<dbReference type="OrthoDB" id="43026at2157"/>